<name>A0A166TD75_9CLOT</name>
<dbReference type="Proteomes" id="UP000077384">
    <property type="component" value="Unassembled WGS sequence"/>
</dbReference>
<organism evidence="1 3">
    <name type="scientific">Clostridium coskatii</name>
    <dbReference type="NCBI Taxonomy" id="1705578"/>
    <lineage>
        <taxon>Bacteria</taxon>
        <taxon>Bacillati</taxon>
        <taxon>Bacillota</taxon>
        <taxon>Clostridia</taxon>
        <taxon>Eubacteriales</taxon>
        <taxon>Clostridiaceae</taxon>
        <taxon>Clostridium</taxon>
    </lineage>
</organism>
<sequence length="226" mass="25476">MCNDTKVVEEVAKTAGKAIDLAQSFGSFISKFISGSVEQGMGIFEDKLKYMRWERQVRLMQKANEFMKEIGLDEPNKPIKLKFAIPLLQGATVEDNDYLQDLWAKLLVNSSNKNSNVELTRIYIDILERLTPYEAKILEKIYSIPFEYMQHKGVVTQYLPDSIQIAGENNDSNQINNDQLELALVDLARLGCIVPMHTLGGGEFFGVVNPTLLGKHFVLACTLKNN</sequence>
<evidence type="ECO:0000313" key="1">
    <source>
        <dbReference type="EMBL" id="OAA93537.1"/>
    </source>
</evidence>
<proteinExistence type="predicted"/>
<reference evidence="2 4" key="2">
    <citation type="journal article" date="2016" name="Front. Microbiol.">
        <title>Industrial Acetogenic Biocatalysts: A Comparative Metabolic and Genomic Analysis.</title>
        <authorList>
            <person name="Bengelsdorf F."/>
            <person name="Poehlein A."/>
            <person name="Sonja S."/>
            <person name="Erz C."/>
            <person name="Hummel T."/>
            <person name="Hoffmeister S."/>
            <person name="Daniel R."/>
            <person name="Durre P."/>
        </authorList>
    </citation>
    <scope>NUCLEOTIDE SEQUENCE [LARGE SCALE GENOMIC DNA]</scope>
    <source>
        <strain evidence="2 4">PTA-10522</strain>
    </source>
</reference>
<keyword evidence="4" id="KW-1185">Reference proteome</keyword>
<dbReference type="Pfam" id="PF14337">
    <property type="entry name" value="Abi_alpha"/>
    <property type="match status" value="1"/>
</dbReference>
<dbReference type="RefSeq" id="WP_063600898.1">
    <property type="nucleotide sequence ID" value="NZ_LITQ01000012.1"/>
</dbReference>
<dbReference type="EMBL" id="LITQ01000012">
    <property type="protein sequence ID" value="OAA93537.1"/>
    <property type="molecule type" value="Genomic_DNA"/>
</dbReference>
<dbReference type="Proteomes" id="UP000093694">
    <property type="component" value="Unassembled WGS sequence"/>
</dbReference>
<dbReference type="InterPro" id="IPR025506">
    <property type="entry name" value="Abi_alpha"/>
</dbReference>
<reference evidence="1 3" key="1">
    <citation type="journal article" date="2015" name="Biotechnol. Bioeng.">
        <title>Genome sequence and phenotypic characterization of Caulobacter segnis.</title>
        <authorList>
            <person name="Patel S."/>
            <person name="Fletcher B."/>
            <person name="Scott D.C."/>
            <person name="Ely B."/>
        </authorList>
    </citation>
    <scope>NUCLEOTIDE SEQUENCE [LARGE SCALE GENOMIC DNA]</scope>
    <source>
        <strain evidence="1 3">PS02</strain>
    </source>
</reference>
<protein>
    <recommendedName>
        <fullName evidence="5">DUF4393 domain-containing protein</fullName>
    </recommendedName>
</protein>
<evidence type="ECO:0008006" key="5">
    <source>
        <dbReference type="Google" id="ProtNLM"/>
    </source>
</evidence>
<evidence type="ECO:0000313" key="2">
    <source>
        <dbReference type="EMBL" id="OBR96326.1"/>
    </source>
</evidence>
<accession>A0A166TD75</accession>
<evidence type="ECO:0000313" key="3">
    <source>
        <dbReference type="Proteomes" id="UP000077384"/>
    </source>
</evidence>
<comment type="caution">
    <text evidence="1">The sequence shown here is derived from an EMBL/GenBank/DDBJ whole genome shotgun (WGS) entry which is preliminary data.</text>
</comment>
<dbReference type="AlphaFoldDB" id="A0A166TD75"/>
<gene>
    <name evidence="2" type="ORF">CLCOS_10390</name>
    <name evidence="1" type="ORF">WX73_04302</name>
</gene>
<dbReference type="EMBL" id="LROR01000034">
    <property type="protein sequence ID" value="OBR96326.1"/>
    <property type="molecule type" value="Genomic_DNA"/>
</dbReference>
<evidence type="ECO:0000313" key="4">
    <source>
        <dbReference type="Proteomes" id="UP000093694"/>
    </source>
</evidence>
<dbReference type="PATRIC" id="fig|1705578.3.peg.4402"/>